<sequence length="248" mass="28206">MISTPSSDICIKNKEKHWNNGEVHYVIDDNVPEALVLCVENAMHKISRISSVKFMKKTNEKDYIRIIDENGYWSYVGKKGGEQKLSVTEGWPHPEGHIIHELMHALGFYHEHCRPDRDTYVIVEEGLENNFDYRRCEGSDVILFGGYDLESIMNYPLQVKQNIIGANNIGQRQYLSEGDKRALNLLYPGPFLRRRFSLPLFFLPPSLSPSLSLSLSSPLSLSLSLSPFPSFSPSLSISLSLSLDRNDE</sequence>
<gene>
    <name evidence="4" type="primary">hcea_1</name>
    <name evidence="4" type="ORF">g.34385</name>
</gene>
<dbReference type="GO" id="GO:0008270">
    <property type="term" value="F:zinc ion binding"/>
    <property type="evidence" value="ECO:0007669"/>
    <property type="project" value="UniProtKB-UniRule"/>
</dbReference>
<comment type="caution">
    <text evidence="1">Lacks conserved residue(s) required for the propagation of feature annotation.</text>
</comment>
<evidence type="ECO:0000313" key="4">
    <source>
        <dbReference type="EMBL" id="JAT54843.1"/>
    </source>
</evidence>
<dbReference type="GO" id="GO:0004222">
    <property type="term" value="F:metalloendopeptidase activity"/>
    <property type="evidence" value="ECO:0007669"/>
    <property type="project" value="UniProtKB-UniRule"/>
</dbReference>
<dbReference type="InterPro" id="IPR001506">
    <property type="entry name" value="Peptidase_M12A"/>
</dbReference>
<feature type="binding site" evidence="1">
    <location>
        <position position="104"/>
    </location>
    <ligand>
        <name>Zn(2+)</name>
        <dbReference type="ChEBI" id="CHEBI:29105"/>
        <note>catalytic</note>
    </ligand>
</feature>
<evidence type="ECO:0000259" key="3">
    <source>
        <dbReference type="PROSITE" id="PS51864"/>
    </source>
</evidence>
<dbReference type="Gene3D" id="3.40.390.10">
    <property type="entry name" value="Collagenase (Catalytic Domain)"/>
    <property type="match status" value="1"/>
</dbReference>
<keyword evidence="1 2" id="KW-0645">Protease</keyword>
<comment type="cofactor">
    <cofactor evidence="1 2">
        <name>Zn(2+)</name>
        <dbReference type="ChEBI" id="CHEBI:29105"/>
    </cofactor>
    <text evidence="1 2">Binds 1 zinc ion per subunit.</text>
</comment>
<proteinExistence type="predicted"/>
<dbReference type="InterPro" id="IPR006026">
    <property type="entry name" value="Peptidase_Metallo"/>
</dbReference>
<keyword evidence="1 2" id="KW-0479">Metal-binding</keyword>
<evidence type="ECO:0000256" key="2">
    <source>
        <dbReference type="RuleBase" id="RU361183"/>
    </source>
</evidence>
<keyword evidence="1 2" id="KW-0378">Hydrolase</keyword>
<dbReference type="PANTHER" id="PTHR10127:SF850">
    <property type="entry name" value="METALLOENDOPEPTIDASE"/>
    <property type="match status" value="1"/>
</dbReference>
<keyword evidence="1 2" id="KW-0862">Zinc</keyword>
<feature type="domain" description="Peptidase M12A" evidence="3">
    <location>
        <begin position="9"/>
        <end position="190"/>
    </location>
</feature>
<evidence type="ECO:0000256" key="1">
    <source>
        <dbReference type="PROSITE-ProRule" id="PRU01211"/>
    </source>
</evidence>
<dbReference type="AlphaFoldDB" id="A0A1D1YJP1"/>
<feature type="active site" evidence="1">
    <location>
        <position position="101"/>
    </location>
</feature>
<protein>
    <recommendedName>
        <fullName evidence="2">Metalloendopeptidase</fullName>
        <ecNumber evidence="2">3.4.24.-</ecNumber>
    </recommendedName>
</protein>
<dbReference type="PRINTS" id="PR00480">
    <property type="entry name" value="ASTACIN"/>
</dbReference>
<reference evidence="4" key="1">
    <citation type="submission" date="2015-07" db="EMBL/GenBank/DDBJ databases">
        <title>Transcriptome Assembly of Anthurium amnicola.</title>
        <authorList>
            <person name="Suzuki J."/>
        </authorList>
    </citation>
    <scope>NUCLEOTIDE SEQUENCE</scope>
</reference>
<dbReference type="SUPFAM" id="SSF55486">
    <property type="entry name" value="Metalloproteases ('zincins'), catalytic domain"/>
    <property type="match status" value="1"/>
</dbReference>
<dbReference type="InterPro" id="IPR024079">
    <property type="entry name" value="MetalloPept_cat_dom_sf"/>
</dbReference>
<name>A0A1D1YJP1_9ARAE</name>
<dbReference type="GO" id="GO:0006508">
    <property type="term" value="P:proteolysis"/>
    <property type="evidence" value="ECO:0007669"/>
    <property type="project" value="UniProtKB-KW"/>
</dbReference>
<dbReference type="PROSITE" id="PS51864">
    <property type="entry name" value="ASTACIN"/>
    <property type="match status" value="1"/>
</dbReference>
<feature type="binding site" evidence="1">
    <location>
        <position position="100"/>
    </location>
    <ligand>
        <name>Zn(2+)</name>
        <dbReference type="ChEBI" id="CHEBI:29105"/>
        <note>catalytic</note>
    </ligand>
</feature>
<feature type="binding site" evidence="1">
    <location>
        <position position="110"/>
    </location>
    <ligand>
        <name>Zn(2+)</name>
        <dbReference type="ChEBI" id="CHEBI:29105"/>
        <note>catalytic</note>
    </ligand>
</feature>
<dbReference type="EC" id="3.4.24.-" evidence="2"/>
<keyword evidence="1 2" id="KW-0482">Metalloprotease</keyword>
<accession>A0A1D1YJP1</accession>
<dbReference type="SMART" id="SM00235">
    <property type="entry name" value="ZnMc"/>
    <property type="match status" value="1"/>
</dbReference>
<dbReference type="Pfam" id="PF01400">
    <property type="entry name" value="Astacin"/>
    <property type="match status" value="1"/>
</dbReference>
<dbReference type="EMBL" id="GDJX01013093">
    <property type="protein sequence ID" value="JAT54843.1"/>
    <property type="molecule type" value="Transcribed_RNA"/>
</dbReference>
<organism evidence="4">
    <name type="scientific">Anthurium amnicola</name>
    <dbReference type="NCBI Taxonomy" id="1678845"/>
    <lineage>
        <taxon>Eukaryota</taxon>
        <taxon>Viridiplantae</taxon>
        <taxon>Streptophyta</taxon>
        <taxon>Embryophyta</taxon>
        <taxon>Tracheophyta</taxon>
        <taxon>Spermatophyta</taxon>
        <taxon>Magnoliopsida</taxon>
        <taxon>Liliopsida</taxon>
        <taxon>Araceae</taxon>
        <taxon>Pothoideae</taxon>
        <taxon>Potheae</taxon>
        <taxon>Anthurium</taxon>
    </lineage>
</organism>
<dbReference type="PANTHER" id="PTHR10127">
    <property type="entry name" value="DISCOIDIN, CUB, EGF, LAMININ , AND ZINC METALLOPROTEASE DOMAIN CONTAINING"/>
    <property type="match status" value="1"/>
</dbReference>